<dbReference type="RefSeq" id="WP_146963082.1">
    <property type="nucleotide sequence ID" value="NZ_CP042467.1"/>
</dbReference>
<dbReference type="PANTHER" id="PTHR30329:SF21">
    <property type="entry name" value="LIPOPROTEIN YIAD-RELATED"/>
    <property type="match status" value="1"/>
</dbReference>
<dbReference type="InterPro" id="IPR028974">
    <property type="entry name" value="TSP_type-3_rpt"/>
</dbReference>
<evidence type="ECO:0000256" key="6">
    <source>
        <dbReference type="SAM" id="MobiDB-lite"/>
    </source>
</evidence>
<dbReference type="GO" id="GO:0005509">
    <property type="term" value="F:calcium ion binding"/>
    <property type="evidence" value="ECO:0007669"/>
    <property type="project" value="InterPro"/>
</dbReference>
<evidence type="ECO:0000259" key="8">
    <source>
        <dbReference type="PROSITE" id="PS51123"/>
    </source>
</evidence>
<dbReference type="PANTHER" id="PTHR30329">
    <property type="entry name" value="STATOR ELEMENT OF FLAGELLAR MOTOR COMPLEX"/>
    <property type="match status" value="1"/>
</dbReference>
<feature type="domain" description="OmpA-like" evidence="8">
    <location>
        <begin position="470"/>
        <end position="594"/>
    </location>
</feature>
<evidence type="ECO:0000256" key="3">
    <source>
        <dbReference type="ARBA" id="ARBA00023136"/>
    </source>
</evidence>
<feature type="region of interest" description="Disordered" evidence="6">
    <location>
        <begin position="331"/>
        <end position="351"/>
    </location>
</feature>
<feature type="compositionally biased region" description="Acidic residues" evidence="6">
    <location>
        <begin position="332"/>
        <end position="351"/>
    </location>
</feature>
<sequence length="614" mass="65737">MNLKNFFLVCVAALLPGVAMAQEASTDFQLEQFEPQAAQGINMLNLARSQPLAHLTPSAGLFLHFAKDPLVLRELGSDETESVVGNQLKAEILLGLGLFDIVDIGLAVPLVMFQDGGDLGQFGRTGASIDSFALSDIRLTPKIRLIDPEWAAGFGAALLVPVYIPVGDTDSFNSDGAIRAEPRLALDWAHDSGLAVVANAGFQLRPKREARNFVSGNVVKWGAGLQIPVGWEPMKVVSSVFGTIPMEDAQQLGSVSLDELERGNPIEAVGGLQFQLPADLIAQVGAGTGLNAAVGSPALRLFASLSYTPFGEKDVDTDGDGLLDSVDQCPTEPEDIDQFEDEDGCPDPDNDGDNILDVDDSCPNEAGIPELQGCPPVDTDGDGFQDHVDKCPNEPGIEELEGCPAVDTDGDGIFDHKDKCPNEPGIEELEGCPAVDADGDGIPDHKDKCPDEPGLPELEGCPKDGPKVVVTETEIRISETIYFDTGKATIQARSFNLLDTVAFVLKRHSKITGVRIEGHTDDVGKDASNLELSKARAKSVRDYLVSKGIEEARLSSEGFGESQPKADIKGLRGKDLREARSLNRRVEFRITEIDGKNVEASDSVIIKEETTVEE</sequence>
<dbReference type="InterPro" id="IPR006664">
    <property type="entry name" value="OMP_bac"/>
</dbReference>
<accession>A0A5B8Y2C6</accession>
<dbReference type="CDD" id="cd07185">
    <property type="entry name" value="OmpA_C-like"/>
    <property type="match status" value="1"/>
</dbReference>
<comment type="subcellular location">
    <subcellularLocation>
        <location evidence="1">Cell outer membrane</location>
    </subcellularLocation>
</comment>
<gene>
    <name evidence="9" type="ORF">FRD01_21965</name>
</gene>
<evidence type="ECO:0000256" key="1">
    <source>
        <dbReference type="ARBA" id="ARBA00004442"/>
    </source>
</evidence>
<dbReference type="GO" id="GO:0007155">
    <property type="term" value="P:cell adhesion"/>
    <property type="evidence" value="ECO:0007669"/>
    <property type="project" value="InterPro"/>
</dbReference>
<evidence type="ECO:0000313" key="9">
    <source>
        <dbReference type="EMBL" id="QED29849.1"/>
    </source>
</evidence>
<name>A0A5B8Y2C6_9DELT</name>
<dbReference type="InterPro" id="IPR050330">
    <property type="entry name" value="Bact_OuterMem_StrucFunc"/>
</dbReference>
<dbReference type="OrthoDB" id="5486625at2"/>
<evidence type="ECO:0000256" key="2">
    <source>
        <dbReference type="ARBA" id="ARBA00022729"/>
    </source>
</evidence>
<feature type="chain" id="PRO_5022743243" evidence="7">
    <location>
        <begin position="22"/>
        <end position="614"/>
    </location>
</feature>
<dbReference type="Pfam" id="PF02412">
    <property type="entry name" value="TSP_3"/>
    <property type="match status" value="4"/>
</dbReference>
<dbReference type="PRINTS" id="PR01021">
    <property type="entry name" value="OMPADOMAIN"/>
</dbReference>
<keyword evidence="2 7" id="KW-0732">Signal</keyword>
<dbReference type="AlphaFoldDB" id="A0A5B8Y2C6"/>
<evidence type="ECO:0000256" key="7">
    <source>
        <dbReference type="SAM" id="SignalP"/>
    </source>
</evidence>
<dbReference type="InterPro" id="IPR036737">
    <property type="entry name" value="OmpA-like_sf"/>
</dbReference>
<dbReference type="InterPro" id="IPR025737">
    <property type="entry name" value="FApF"/>
</dbReference>
<reference evidence="9 10" key="1">
    <citation type="submission" date="2019-08" db="EMBL/GenBank/DDBJ databases">
        <authorList>
            <person name="Liang Q."/>
        </authorList>
    </citation>
    <scope>NUCLEOTIDE SEQUENCE [LARGE SCALE GENOMIC DNA]</scope>
    <source>
        <strain evidence="9 10">V1718</strain>
    </source>
</reference>
<organism evidence="9 10">
    <name type="scientific">Microvenator marinus</name>
    <dbReference type="NCBI Taxonomy" id="2600177"/>
    <lineage>
        <taxon>Bacteria</taxon>
        <taxon>Deltaproteobacteria</taxon>
        <taxon>Bradymonadales</taxon>
        <taxon>Microvenatoraceae</taxon>
        <taxon>Microvenator</taxon>
    </lineage>
</organism>
<keyword evidence="3 5" id="KW-0472">Membrane</keyword>
<dbReference type="KEGG" id="bbae:FRD01_21965"/>
<dbReference type="Gene3D" id="3.30.1330.60">
    <property type="entry name" value="OmpA-like domain"/>
    <property type="match status" value="1"/>
</dbReference>
<keyword evidence="10" id="KW-1185">Reference proteome</keyword>
<dbReference type="Proteomes" id="UP000321595">
    <property type="component" value="Chromosome"/>
</dbReference>
<dbReference type="InterPro" id="IPR003367">
    <property type="entry name" value="Thrombospondin_3-like_rpt"/>
</dbReference>
<proteinExistence type="predicted"/>
<evidence type="ECO:0000313" key="10">
    <source>
        <dbReference type="Proteomes" id="UP000321595"/>
    </source>
</evidence>
<dbReference type="PROSITE" id="PS51123">
    <property type="entry name" value="OMPA_2"/>
    <property type="match status" value="1"/>
</dbReference>
<dbReference type="Pfam" id="PF13557">
    <property type="entry name" value="Phenol_MetA_deg"/>
    <property type="match status" value="1"/>
</dbReference>
<evidence type="ECO:0000256" key="5">
    <source>
        <dbReference type="PROSITE-ProRule" id="PRU00473"/>
    </source>
</evidence>
<evidence type="ECO:0000256" key="4">
    <source>
        <dbReference type="ARBA" id="ARBA00023237"/>
    </source>
</evidence>
<dbReference type="InterPro" id="IPR006665">
    <property type="entry name" value="OmpA-like"/>
</dbReference>
<dbReference type="Gene3D" id="4.10.1080.10">
    <property type="entry name" value="TSP type-3 repeat"/>
    <property type="match status" value="2"/>
</dbReference>
<dbReference type="EMBL" id="CP042467">
    <property type="protein sequence ID" value="QED29849.1"/>
    <property type="molecule type" value="Genomic_DNA"/>
</dbReference>
<dbReference type="SUPFAM" id="SSF103647">
    <property type="entry name" value="TSP type-3 repeat"/>
    <property type="match status" value="2"/>
</dbReference>
<dbReference type="GO" id="GO:0009279">
    <property type="term" value="C:cell outer membrane"/>
    <property type="evidence" value="ECO:0007669"/>
    <property type="project" value="UniProtKB-SubCell"/>
</dbReference>
<feature type="signal peptide" evidence="7">
    <location>
        <begin position="1"/>
        <end position="21"/>
    </location>
</feature>
<protein>
    <submittedName>
        <fullName evidence="9">OmpA family protein</fullName>
    </submittedName>
</protein>
<dbReference type="SUPFAM" id="SSF103088">
    <property type="entry name" value="OmpA-like"/>
    <property type="match status" value="1"/>
</dbReference>
<dbReference type="Pfam" id="PF00691">
    <property type="entry name" value="OmpA"/>
    <property type="match status" value="1"/>
</dbReference>
<keyword evidence="4" id="KW-0998">Cell outer membrane</keyword>